<sequence length="196" mass="21850">MKRRRGLSEEDRELWSRVAASTHAMHPKQPDAPAPAKGNLMPPPKAPNPALRAFRPGENAPTPKTTHDLAPPIGEDLARQPVAMDRKAHRAMTRGKLEPEARLDLHGMTLAEAHPRLIRFVLSSQDRGHRLILIITGKGKRAQDDGPIPVRTGILRHQVPQWLRLPPLASVVLQVTEAHLKHGGSGAYYIYLRRLR</sequence>
<dbReference type="Proteomes" id="UP000285710">
    <property type="component" value="Unassembled WGS sequence"/>
</dbReference>
<protein>
    <submittedName>
        <fullName evidence="3">DNA mismatch repair protein MutS</fullName>
    </submittedName>
</protein>
<dbReference type="AlphaFoldDB" id="A0A443J0C9"/>
<dbReference type="OrthoDB" id="7165597at2"/>
<feature type="region of interest" description="Disordered" evidence="1">
    <location>
        <begin position="1"/>
        <end position="78"/>
    </location>
</feature>
<dbReference type="SUPFAM" id="SSF160443">
    <property type="entry name" value="SMR domain-like"/>
    <property type="match status" value="1"/>
</dbReference>
<feature type="compositionally biased region" description="Basic and acidic residues" evidence="1">
    <location>
        <begin position="1"/>
        <end position="15"/>
    </location>
</feature>
<dbReference type="EMBL" id="SAUW01000004">
    <property type="protein sequence ID" value="RWR13870.1"/>
    <property type="molecule type" value="Genomic_DNA"/>
</dbReference>
<evidence type="ECO:0000313" key="3">
    <source>
        <dbReference type="EMBL" id="RWR13870.1"/>
    </source>
</evidence>
<dbReference type="SMART" id="SM00463">
    <property type="entry name" value="SMR"/>
    <property type="match status" value="1"/>
</dbReference>
<proteinExistence type="predicted"/>
<dbReference type="PANTHER" id="PTHR35562">
    <property type="entry name" value="DNA ENDONUCLEASE SMRA-RELATED"/>
    <property type="match status" value="1"/>
</dbReference>
<dbReference type="PROSITE" id="PS50828">
    <property type="entry name" value="SMR"/>
    <property type="match status" value="1"/>
</dbReference>
<name>A0A443J0C9_9RHOB</name>
<reference evidence="5 6" key="2">
    <citation type="submission" date="2019-01" db="EMBL/GenBank/DDBJ databases">
        <authorList>
            <person name="Li Y."/>
        </authorList>
    </citation>
    <scope>NUCLEOTIDE SEQUENCE [LARGE SCALE GENOMIC DNA]</scope>
    <source>
        <strain evidence="3 6">2D-5</strain>
        <strain evidence="4 5">D19-10-3-21</strain>
    </source>
</reference>
<reference evidence="5 6" key="1">
    <citation type="submission" date="2019-01" db="EMBL/GenBank/DDBJ databases">
        <title>Sinorhodobacter populi sp. nov. isolated from the symptomatic bark tissue of Populus euramericana canker.</title>
        <authorList>
            <person name="Xu G."/>
        </authorList>
    </citation>
    <scope>NUCLEOTIDE SEQUENCE [LARGE SCALE GENOMIC DNA]</scope>
    <source>
        <strain evidence="3 6">2D-5</strain>
        <strain evidence="4 5">D19-10-3-21</strain>
    </source>
</reference>
<dbReference type="Proteomes" id="UP000285295">
    <property type="component" value="Unassembled WGS sequence"/>
</dbReference>
<organism evidence="3 6">
    <name type="scientific">Paenirhodobacter populi</name>
    <dbReference type="NCBI Taxonomy" id="2306993"/>
    <lineage>
        <taxon>Bacteria</taxon>
        <taxon>Pseudomonadati</taxon>
        <taxon>Pseudomonadota</taxon>
        <taxon>Alphaproteobacteria</taxon>
        <taxon>Rhodobacterales</taxon>
        <taxon>Rhodobacter group</taxon>
        <taxon>Paenirhodobacter</taxon>
    </lineage>
</organism>
<keyword evidence="6" id="KW-1185">Reference proteome</keyword>
<feature type="domain" description="Smr" evidence="2">
    <location>
        <begin position="103"/>
        <end position="193"/>
    </location>
</feature>
<comment type="caution">
    <text evidence="3">The sequence shown here is derived from an EMBL/GenBank/DDBJ whole genome shotgun (WGS) entry which is preliminary data.</text>
</comment>
<accession>A0A443J0C9</accession>
<dbReference type="Gene3D" id="3.30.1370.110">
    <property type="match status" value="1"/>
</dbReference>
<dbReference type="EMBL" id="SAUX01000014">
    <property type="protein sequence ID" value="RWR28687.1"/>
    <property type="molecule type" value="Genomic_DNA"/>
</dbReference>
<dbReference type="Pfam" id="PF01713">
    <property type="entry name" value="Smr"/>
    <property type="match status" value="1"/>
</dbReference>
<dbReference type="InterPro" id="IPR036063">
    <property type="entry name" value="Smr_dom_sf"/>
</dbReference>
<evidence type="ECO:0000313" key="6">
    <source>
        <dbReference type="Proteomes" id="UP000285710"/>
    </source>
</evidence>
<evidence type="ECO:0000256" key="1">
    <source>
        <dbReference type="SAM" id="MobiDB-lite"/>
    </source>
</evidence>
<gene>
    <name evidence="4" type="ORF">D2T31_13385</name>
    <name evidence="3" type="ORF">D2T33_05610</name>
</gene>
<evidence type="ECO:0000313" key="4">
    <source>
        <dbReference type="EMBL" id="RWR28687.1"/>
    </source>
</evidence>
<accession>A0A443K7D2</accession>
<dbReference type="InterPro" id="IPR002625">
    <property type="entry name" value="Smr_dom"/>
</dbReference>
<evidence type="ECO:0000259" key="2">
    <source>
        <dbReference type="PROSITE" id="PS50828"/>
    </source>
</evidence>
<evidence type="ECO:0000313" key="5">
    <source>
        <dbReference type="Proteomes" id="UP000285295"/>
    </source>
</evidence>
<dbReference type="PANTHER" id="PTHR35562:SF2">
    <property type="entry name" value="DNA ENDONUCLEASE SMRA-RELATED"/>
    <property type="match status" value="1"/>
</dbReference>
<dbReference type="RefSeq" id="WP_128237719.1">
    <property type="nucleotide sequence ID" value="NZ_SAUW01000004.1"/>
</dbReference>